<evidence type="ECO:0000313" key="2">
    <source>
        <dbReference type="Proteomes" id="UP001732700"/>
    </source>
</evidence>
<dbReference type="EnsemblPlants" id="AVESA.00010b.r2.4AG0572970.1">
    <property type="protein sequence ID" value="AVESA.00010b.r2.4AG0572970.1.CDS.1"/>
    <property type="gene ID" value="AVESA.00010b.r2.4AG0572970"/>
</dbReference>
<proteinExistence type="predicted"/>
<keyword evidence="2" id="KW-1185">Reference proteome</keyword>
<evidence type="ECO:0000313" key="1">
    <source>
        <dbReference type="EnsemblPlants" id="AVESA.00010b.r2.4AG0572970.1.CDS.1"/>
    </source>
</evidence>
<reference evidence="1" key="2">
    <citation type="submission" date="2025-09" db="UniProtKB">
        <authorList>
            <consortium name="EnsemblPlants"/>
        </authorList>
    </citation>
    <scope>IDENTIFICATION</scope>
</reference>
<protein>
    <submittedName>
        <fullName evidence="1">Uncharacterized protein</fullName>
    </submittedName>
</protein>
<sequence length="167" mass="18332">MVIEAPTTAFSIISRITALFRDNQQACAGYLGQKFRNIEQGEKTITAYFLEQKAATDALADVGAPIASDALVWNTIKGLDEKYEDVDSLVPLLTLFPTLMQFRNMLLLQELKPSTARSSSPTAFYASSPTSGPHGSPVCSTPGKTTTRKSLLFLFLHHHDTIMHLLT</sequence>
<accession>A0ACD5W8M4</accession>
<organism evidence="1 2">
    <name type="scientific">Avena sativa</name>
    <name type="common">Oat</name>
    <dbReference type="NCBI Taxonomy" id="4498"/>
    <lineage>
        <taxon>Eukaryota</taxon>
        <taxon>Viridiplantae</taxon>
        <taxon>Streptophyta</taxon>
        <taxon>Embryophyta</taxon>
        <taxon>Tracheophyta</taxon>
        <taxon>Spermatophyta</taxon>
        <taxon>Magnoliopsida</taxon>
        <taxon>Liliopsida</taxon>
        <taxon>Poales</taxon>
        <taxon>Poaceae</taxon>
        <taxon>BOP clade</taxon>
        <taxon>Pooideae</taxon>
        <taxon>Poodae</taxon>
        <taxon>Poeae</taxon>
        <taxon>Poeae Chloroplast Group 1 (Aveneae type)</taxon>
        <taxon>Aveninae</taxon>
        <taxon>Avena</taxon>
    </lineage>
</organism>
<dbReference type="Proteomes" id="UP001732700">
    <property type="component" value="Chromosome 4A"/>
</dbReference>
<name>A0ACD5W8M4_AVESA</name>
<reference evidence="1" key="1">
    <citation type="submission" date="2021-05" db="EMBL/GenBank/DDBJ databases">
        <authorList>
            <person name="Scholz U."/>
            <person name="Mascher M."/>
            <person name="Fiebig A."/>
        </authorList>
    </citation>
    <scope>NUCLEOTIDE SEQUENCE [LARGE SCALE GENOMIC DNA]</scope>
</reference>